<dbReference type="RefSeq" id="WP_345642816.1">
    <property type="nucleotide sequence ID" value="NZ_BAABEP010000006.1"/>
</dbReference>
<sequence>MAKRSARRQEILRRAGTQAARSAKKMRPTAMVTVGFTLISGGVWSIFGMGVGLITAGVLTIGLQWWVDTE</sequence>
<evidence type="ECO:0000313" key="3">
    <source>
        <dbReference type="EMBL" id="GAA3718186.1"/>
    </source>
</evidence>
<organism evidence="3 4">
    <name type="scientific">Streptomyces tremellae</name>
    <dbReference type="NCBI Taxonomy" id="1124239"/>
    <lineage>
        <taxon>Bacteria</taxon>
        <taxon>Bacillati</taxon>
        <taxon>Actinomycetota</taxon>
        <taxon>Actinomycetes</taxon>
        <taxon>Kitasatosporales</taxon>
        <taxon>Streptomycetaceae</taxon>
        <taxon>Streptomyces</taxon>
    </lineage>
</organism>
<evidence type="ECO:0000256" key="1">
    <source>
        <dbReference type="SAM" id="MobiDB-lite"/>
    </source>
</evidence>
<dbReference type="Proteomes" id="UP001499884">
    <property type="component" value="Unassembled WGS sequence"/>
</dbReference>
<comment type="caution">
    <text evidence="3">The sequence shown here is derived from an EMBL/GenBank/DDBJ whole genome shotgun (WGS) entry which is preliminary data.</text>
</comment>
<keyword evidence="2" id="KW-0472">Membrane</keyword>
<evidence type="ECO:0000256" key="2">
    <source>
        <dbReference type="SAM" id="Phobius"/>
    </source>
</evidence>
<reference evidence="4" key="1">
    <citation type="journal article" date="2019" name="Int. J. Syst. Evol. Microbiol.">
        <title>The Global Catalogue of Microorganisms (GCM) 10K type strain sequencing project: providing services to taxonomists for standard genome sequencing and annotation.</title>
        <authorList>
            <consortium name="The Broad Institute Genomics Platform"/>
            <consortium name="The Broad Institute Genome Sequencing Center for Infectious Disease"/>
            <person name="Wu L."/>
            <person name="Ma J."/>
        </authorList>
    </citation>
    <scope>NUCLEOTIDE SEQUENCE [LARGE SCALE GENOMIC DNA]</scope>
    <source>
        <strain evidence="4">JCM 30846</strain>
    </source>
</reference>
<keyword evidence="2" id="KW-1133">Transmembrane helix</keyword>
<keyword evidence="2" id="KW-0812">Transmembrane</keyword>
<keyword evidence="4" id="KW-1185">Reference proteome</keyword>
<name>A0ABP7EEU7_9ACTN</name>
<protein>
    <submittedName>
        <fullName evidence="3">Uncharacterized protein</fullName>
    </submittedName>
</protein>
<feature type="transmembrane region" description="Helical" evidence="2">
    <location>
        <begin position="34"/>
        <end position="67"/>
    </location>
</feature>
<proteinExistence type="predicted"/>
<dbReference type="EMBL" id="BAABEP010000006">
    <property type="protein sequence ID" value="GAA3718186.1"/>
    <property type="molecule type" value="Genomic_DNA"/>
</dbReference>
<gene>
    <name evidence="3" type="ORF">GCM10023082_14680</name>
</gene>
<feature type="region of interest" description="Disordered" evidence="1">
    <location>
        <begin position="1"/>
        <end position="24"/>
    </location>
</feature>
<evidence type="ECO:0000313" key="4">
    <source>
        <dbReference type="Proteomes" id="UP001499884"/>
    </source>
</evidence>
<accession>A0ABP7EEU7</accession>